<dbReference type="EMBL" id="FNBA01000003">
    <property type="protein sequence ID" value="SDE90237.1"/>
    <property type="molecule type" value="Genomic_DNA"/>
</dbReference>
<gene>
    <name evidence="1" type="ORF">SAMN05421855_103270</name>
</gene>
<name>A0A1G7GQ26_9FLAO</name>
<reference evidence="1 2" key="1">
    <citation type="submission" date="2016-10" db="EMBL/GenBank/DDBJ databases">
        <authorList>
            <person name="de Groot N.N."/>
        </authorList>
    </citation>
    <scope>NUCLEOTIDE SEQUENCE [LARGE SCALE GENOMIC DNA]</scope>
    <source>
        <strain evidence="1 2">DSM 16195</strain>
    </source>
</reference>
<dbReference type="Proteomes" id="UP000199321">
    <property type="component" value="Unassembled WGS sequence"/>
</dbReference>
<organism evidence="1 2">
    <name type="scientific">Ulvibacter litoralis</name>
    <dbReference type="NCBI Taxonomy" id="227084"/>
    <lineage>
        <taxon>Bacteria</taxon>
        <taxon>Pseudomonadati</taxon>
        <taxon>Bacteroidota</taxon>
        <taxon>Flavobacteriia</taxon>
        <taxon>Flavobacteriales</taxon>
        <taxon>Flavobacteriaceae</taxon>
        <taxon>Ulvibacter</taxon>
    </lineage>
</organism>
<evidence type="ECO:0000313" key="2">
    <source>
        <dbReference type="Proteomes" id="UP000199321"/>
    </source>
</evidence>
<evidence type="ECO:0000313" key="1">
    <source>
        <dbReference type="EMBL" id="SDE90237.1"/>
    </source>
</evidence>
<dbReference type="STRING" id="227084.SAMN05421855_103270"/>
<protein>
    <submittedName>
        <fullName evidence="1">Uncharacterized protein</fullName>
    </submittedName>
</protein>
<dbReference type="AlphaFoldDB" id="A0A1G7GQ26"/>
<accession>A0A1G7GQ26</accession>
<proteinExistence type="predicted"/>
<keyword evidence="2" id="KW-1185">Reference proteome</keyword>
<dbReference type="RefSeq" id="WP_093144387.1">
    <property type="nucleotide sequence ID" value="NZ_BMWO01000003.1"/>
</dbReference>
<dbReference type="OrthoDB" id="1151160at2"/>
<sequence length="210" mass="24014">MPTKTILLLLLLAFISKISIAQHIDIDKKALAFLASEENVNVVFSFEGTEFYEDPITEEAFLKQQFDKVSERKDETVAAQWVSTYQTSKKEAWPRLFIETLNERTANYKNHPTFSSNNPSAKYTMKINTVWMYFGYNVVIGKVPAKVSMDVSFYETATPTTVLFNTTIKRAMGINNKSYDLSNWPSFKRVGKAYVKGAYKLSQALKRVLD</sequence>